<dbReference type="Gramene" id="TuG1812G0200003771.01.T01">
    <property type="protein sequence ID" value="TuG1812G0200003771.01.T01"/>
    <property type="gene ID" value="TuG1812G0200003771.01"/>
</dbReference>
<sequence>SYKREEIIRGEEEDPDYNFSTDRLLRKKITPFRLRLPHEQKQIKSVSREIISPETQPGILAQAVEVATKESDGGRRQMAGVAVGAVARDGVVASGERQVLDRGLSQVWGRGPPQEIVVARAGREVWGRGLSQGMTTEESCGGRS</sequence>
<evidence type="ECO:0000313" key="1">
    <source>
        <dbReference type="EnsemblPlants" id="TuG1812G0200003771.01.T01"/>
    </source>
</evidence>
<dbReference type="AlphaFoldDB" id="A0A8R7PGQ8"/>
<name>A0A8R7PGQ8_TRIUA</name>
<dbReference type="EnsemblPlants" id="TuG1812G0200003771.01.T01">
    <property type="protein sequence ID" value="TuG1812G0200003771.01.T01"/>
    <property type="gene ID" value="TuG1812G0200003771.01"/>
</dbReference>
<reference evidence="1" key="3">
    <citation type="submission" date="2022-06" db="UniProtKB">
        <authorList>
            <consortium name="EnsemblPlants"/>
        </authorList>
    </citation>
    <scope>IDENTIFICATION</scope>
</reference>
<accession>A0A8R7PGQ8</accession>
<evidence type="ECO:0000313" key="2">
    <source>
        <dbReference type="Proteomes" id="UP000015106"/>
    </source>
</evidence>
<keyword evidence="2" id="KW-1185">Reference proteome</keyword>
<dbReference type="Proteomes" id="UP000015106">
    <property type="component" value="Chromosome 2"/>
</dbReference>
<organism evidence="1 2">
    <name type="scientific">Triticum urartu</name>
    <name type="common">Red wild einkorn</name>
    <name type="synonym">Crithodium urartu</name>
    <dbReference type="NCBI Taxonomy" id="4572"/>
    <lineage>
        <taxon>Eukaryota</taxon>
        <taxon>Viridiplantae</taxon>
        <taxon>Streptophyta</taxon>
        <taxon>Embryophyta</taxon>
        <taxon>Tracheophyta</taxon>
        <taxon>Spermatophyta</taxon>
        <taxon>Magnoliopsida</taxon>
        <taxon>Liliopsida</taxon>
        <taxon>Poales</taxon>
        <taxon>Poaceae</taxon>
        <taxon>BOP clade</taxon>
        <taxon>Pooideae</taxon>
        <taxon>Triticodae</taxon>
        <taxon>Triticeae</taxon>
        <taxon>Triticinae</taxon>
        <taxon>Triticum</taxon>
    </lineage>
</organism>
<reference evidence="1" key="2">
    <citation type="submission" date="2018-03" db="EMBL/GenBank/DDBJ databases">
        <title>The Triticum urartu genome reveals the dynamic nature of wheat genome evolution.</title>
        <authorList>
            <person name="Ling H."/>
            <person name="Ma B."/>
            <person name="Shi X."/>
            <person name="Liu H."/>
            <person name="Dong L."/>
            <person name="Sun H."/>
            <person name="Cao Y."/>
            <person name="Gao Q."/>
            <person name="Zheng S."/>
            <person name="Li Y."/>
            <person name="Yu Y."/>
            <person name="Du H."/>
            <person name="Qi M."/>
            <person name="Li Y."/>
            <person name="Yu H."/>
            <person name="Cui Y."/>
            <person name="Wang N."/>
            <person name="Chen C."/>
            <person name="Wu H."/>
            <person name="Zhao Y."/>
            <person name="Zhang J."/>
            <person name="Li Y."/>
            <person name="Zhou W."/>
            <person name="Zhang B."/>
            <person name="Hu W."/>
            <person name="Eijk M."/>
            <person name="Tang J."/>
            <person name="Witsenboer H."/>
            <person name="Zhao S."/>
            <person name="Li Z."/>
            <person name="Zhang A."/>
            <person name="Wang D."/>
            <person name="Liang C."/>
        </authorList>
    </citation>
    <scope>NUCLEOTIDE SEQUENCE [LARGE SCALE GENOMIC DNA]</scope>
    <source>
        <strain evidence="1">cv. G1812</strain>
    </source>
</reference>
<proteinExistence type="predicted"/>
<reference evidence="2" key="1">
    <citation type="journal article" date="2013" name="Nature">
        <title>Draft genome of the wheat A-genome progenitor Triticum urartu.</title>
        <authorList>
            <person name="Ling H.Q."/>
            <person name="Zhao S."/>
            <person name="Liu D."/>
            <person name="Wang J."/>
            <person name="Sun H."/>
            <person name="Zhang C."/>
            <person name="Fan H."/>
            <person name="Li D."/>
            <person name="Dong L."/>
            <person name="Tao Y."/>
            <person name="Gao C."/>
            <person name="Wu H."/>
            <person name="Li Y."/>
            <person name="Cui Y."/>
            <person name="Guo X."/>
            <person name="Zheng S."/>
            <person name="Wang B."/>
            <person name="Yu K."/>
            <person name="Liang Q."/>
            <person name="Yang W."/>
            <person name="Lou X."/>
            <person name="Chen J."/>
            <person name="Feng M."/>
            <person name="Jian J."/>
            <person name="Zhang X."/>
            <person name="Luo G."/>
            <person name="Jiang Y."/>
            <person name="Liu J."/>
            <person name="Wang Z."/>
            <person name="Sha Y."/>
            <person name="Zhang B."/>
            <person name="Wu H."/>
            <person name="Tang D."/>
            <person name="Shen Q."/>
            <person name="Xue P."/>
            <person name="Zou S."/>
            <person name="Wang X."/>
            <person name="Liu X."/>
            <person name="Wang F."/>
            <person name="Yang Y."/>
            <person name="An X."/>
            <person name="Dong Z."/>
            <person name="Zhang K."/>
            <person name="Zhang X."/>
            <person name="Luo M.C."/>
            <person name="Dvorak J."/>
            <person name="Tong Y."/>
            <person name="Wang J."/>
            <person name="Yang H."/>
            <person name="Li Z."/>
            <person name="Wang D."/>
            <person name="Zhang A."/>
            <person name="Wang J."/>
        </authorList>
    </citation>
    <scope>NUCLEOTIDE SEQUENCE</scope>
    <source>
        <strain evidence="2">cv. G1812</strain>
    </source>
</reference>
<protein>
    <submittedName>
        <fullName evidence="1">Uncharacterized protein</fullName>
    </submittedName>
</protein>